<dbReference type="GO" id="GO:0051536">
    <property type="term" value="F:iron-sulfur cluster binding"/>
    <property type="evidence" value="ECO:0007669"/>
    <property type="project" value="InterPro"/>
</dbReference>
<dbReference type="GO" id="GO:0003824">
    <property type="term" value="F:catalytic activity"/>
    <property type="evidence" value="ECO:0007669"/>
    <property type="project" value="InterPro"/>
</dbReference>
<dbReference type="InterPro" id="IPR007197">
    <property type="entry name" value="rSAM"/>
</dbReference>
<organism evidence="1 2">
    <name type="scientific">Faecalicatena contorta</name>
    <dbReference type="NCBI Taxonomy" id="39482"/>
    <lineage>
        <taxon>Bacteria</taxon>
        <taxon>Bacillati</taxon>
        <taxon>Bacillota</taxon>
        <taxon>Clostridia</taxon>
        <taxon>Lachnospirales</taxon>
        <taxon>Lachnospiraceae</taxon>
        <taxon>Faecalicatena</taxon>
    </lineage>
</organism>
<dbReference type="STRING" id="39482.ERS852491_03938"/>
<dbReference type="SUPFAM" id="SSF102114">
    <property type="entry name" value="Radical SAM enzymes"/>
    <property type="match status" value="1"/>
</dbReference>
<accession>A0A174JP58</accession>
<dbReference type="EMBL" id="CYZU01000048">
    <property type="protein sequence ID" value="CUO98950.1"/>
    <property type="molecule type" value="Genomic_DNA"/>
</dbReference>
<evidence type="ECO:0000313" key="1">
    <source>
        <dbReference type="EMBL" id="CUO98950.1"/>
    </source>
</evidence>
<sequence>MTNLRFSDQRKEILPAGIKGIPFIKNMIIGLHDAEKEHFKRSKNFPNLALMKISAWHKRLGDTVEWWIPTTHYDRVYSSKVFDFTPDNPYLPDDAIRGGTGYRDLPMDQELPLEIDNMYPDYSIYPDCDYAIGYITRGCPNHCRWCIVPKKEGQIRPYRNWQDIVRSDTDKLVLMDNNILACSYGIEQLERMIGSGYRIDLNQGMDARLVDNYIAGILARLKWIRFIRFSCDQKSQIEPIRRTIELLGKHGIRPYRIFVYLLVTADIEDATERVEALKGYKAINLYAQAERNERLGVMPNKAQLEFQQRYMYGGCYRSETWLEYCRRKGFRY</sequence>
<name>A0A174JP58_9FIRM</name>
<dbReference type="Proteomes" id="UP000095544">
    <property type="component" value="Unassembled WGS sequence"/>
</dbReference>
<gene>
    <name evidence="1" type="ORF">ERS852491_03938</name>
</gene>
<dbReference type="SFLD" id="SFLDS00029">
    <property type="entry name" value="Radical_SAM"/>
    <property type="match status" value="1"/>
</dbReference>
<reference evidence="1 2" key="1">
    <citation type="submission" date="2015-09" db="EMBL/GenBank/DDBJ databases">
        <authorList>
            <consortium name="Pathogen Informatics"/>
        </authorList>
    </citation>
    <scope>NUCLEOTIDE SEQUENCE [LARGE SCALE GENOMIC DNA]</scope>
    <source>
        <strain evidence="1 2">2789STDY5834876</strain>
    </source>
</reference>
<dbReference type="InterPro" id="IPR058240">
    <property type="entry name" value="rSAM_sf"/>
</dbReference>
<evidence type="ECO:0000313" key="2">
    <source>
        <dbReference type="Proteomes" id="UP000095544"/>
    </source>
</evidence>
<proteinExistence type="predicted"/>
<evidence type="ECO:0008006" key="3">
    <source>
        <dbReference type="Google" id="ProtNLM"/>
    </source>
</evidence>
<dbReference type="AlphaFoldDB" id="A0A174JP58"/>
<protein>
    <recommendedName>
        <fullName evidence="3">Radical SAM protein</fullName>
    </recommendedName>
</protein>